<dbReference type="EMBL" id="WIGN01000335">
    <property type="protein sequence ID" value="KAF6798736.1"/>
    <property type="molecule type" value="Genomic_DNA"/>
</dbReference>
<accession>A0A8H6MLH6</accession>
<protein>
    <submittedName>
        <fullName evidence="1">Uncharacterized protein</fullName>
    </submittedName>
</protein>
<gene>
    <name evidence="1" type="ORF">CSOJ01_12696</name>
</gene>
<evidence type="ECO:0000313" key="1">
    <source>
        <dbReference type="EMBL" id="KAF6798736.1"/>
    </source>
</evidence>
<name>A0A8H6MLH6_9PEZI</name>
<keyword evidence="2" id="KW-1185">Reference proteome</keyword>
<organism evidence="1 2">
    <name type="scientific">Colletotrichum sojae</name>
    <dbReference type="NCBI Taxonomy" id="2175907"/>
    <lineage>
        <taxon>Eukaryota</taxon>
        <taxon>Fungi</taxon>
        <taxon>Dikarya</taxon>
        <taxon>Ascomycota</taxon>
        <taxon>Pezizomycotina</taxon>
        <taxon>Sordariomycetes</taxon>
        <taxon>Hypocreomycetidae</taxon>
        <taxon>Glomerellales</taxon>
        <taxon>Glomerellaceae</taxon>
        <taxon>Colletotrichum</taxon>
        <taxon>Colletotrichum orchidearum species complex</taxon>
    </lineage>
</organism>
<comment type="caution">
    <text evidence="1">The sequence shown here is derived from an EMBL/GenBank/DDBJ whole genome shotgun (WGS) entry which is preliminary data.</text>
</comment>
<reference evidence="1 2" key="1">
    <citation type="journal article" date="2020" name="Phytopathology">
        <title>Genome Sequence Resources of Colletotrichum truncatum, C. plurivorum, C. musicola, and C. sojae: Four Species Pathogenic to Soybean (Glycine max).</title>
        <authorList>
            <person name="Rogerio F."/>
            <person name="Boufleur T.R."/>
            <person name="Ciampi-Guillardi M."/>
            <person name="Sukno S.A."/>
            <person name="Thon M.R."/>
            <person name="Massola Junior N.S."/>
            <person name="Baroncelli R."/>
        </authorList>
    </citation>
    <scope>NUCLEOTIDE SEQUENCE [LARGE SCALE GENOMIC DNA]</scope>
    <source>
        <strain evidence="1 2">LFN0009</strain>
    </source>
</reference>
<evidence type="ECO:0000313" key="2">
    <source>
        <dbReference type="Proteomes" id="UP000652219"/>
    </source>
</evidence>
<dbReference type="AlphaFoldDB" id="A0A8H6MLH6"/>
<dbReference type="Proteomes" id="UP000652219">
    <property type="component" value="Unassembled WGS sequence"/>
</dbReference>
<proteinExistence type="predicted"/>
<sequence length="55" mass="6577">MLSCRWRFRDPEMWPCERTASRRHTTLRSTMASISSRCTKIKSLNFLSKRASRLE</sequence>